<gene>
    <name evidence="4" type="ORF">G5714_007582</name>
</gene>
<proteinExistence type="predicted"/>
<dbReference type="OrthoDB" id="63989at2759"/>
<dbReference type="GO" id="GO:0004540">
    <property type="term" value="F:RNA nuclease activity"/>
    <property type="evidence" value="ECO:0007669"/>
    <property type="project" value="InterPro"/>
</dbReference>
<dbReference type="GO" id="GO:0005524">
    <property type="term" value="F:ATP binding"/>
    <property type="evidence" value="ECO:0007669"/>
    <property type="project" value="UniProtKB-KW"/>
</dbReference>
<accession>A0A7J6CTW2</accession>
<keyword evidence="5" id="KW-1185">Reference proteome</keyword>
<keyword evidence="1" id="KW-0547">Nucleotide-binding</keyword>
<evidence type="ECO:0000256" key="1">
    <source>
        <dbReference type="ARBA" id="ARBA00022741"/>
    </source>
</evidence>
<feature type="domain" description="KEN" evidence="3">
    <location>
        <begin position="1"/>
        <end position="101"/>
    </location>
</feature>
<evidence type="ECO:0000256" key="2">
    <source>
        <dbReference type="ARBA" id="ARBA00022840"/>
    </source>
</evidence>
<dbReference type="Proteomes" id="UP000579812">
    <property type="component" value="Unassembled WGS sequence"/>
</dbReference>
<dbReference type="Gene3D" id="1.20.1440.180">
    <property type="entry name" value="KEN domain"/>
    <property type="match status" value="1"/>
</dbReference>
<dbReference type="AlphaFoldDB" id="A0A7J6CTW2"/>
<protein>
    <recommendedName>
        <fullName evidence="3">KEN domain-containing protein</fullName>
    </recommendedName>
</protein>
<evidence type="ECO:0000259" key="3">
    <source>
        <dbReference type="PROSITE" id="PS51392"/>
    </source>
</evidence>
<dbReference type="EMBL" id="JAAMOB010000007">
    <property type="protein sequence ID" value="KAF4110551.1"/>
    <property type="molecule type" value="Genomic_DNA"/>
</dbReference>
<organism evidence="4 5">
    <name type="scientific">Onychostoma macrolepis</name>
    <dbReference type="NCBI Taxonomy" id="369639"/>
    <lineage>
        <taxon>Eukaryota</taxon>
        <taxon>Metazoa</taxon>
        <taxon>Chordata</taxon>
        <taxon>Craniata</taxon>
        <taxon>Vertebrata</taxon>
        <taxon>Euteleostomi</taxon>
        <taxon>Actinopterygii</taxon>
        <taxon>Neopterygii</taxon>
        <taxon>Teleostei</taxon>
        <taxon>Ostariophysi</taxon>
        <taxon>Cypriniformes</taxon>
        <taxon>Cyprinidae</taxon>
        <taxon>Acrossocheilinae</taxon>
        <taxon>Onychostoma</taxon>
    </lineage>
</organism>
<dbReference type="PROSITE" id="PS51392">
    <property type="entry name" value="KEN"/>
    <property type="match status" value="1"/>
</dbReference>
<dbReference type="GO" id="GO:0006397">
    <property type="term" value="P:mRNA processing"/>
    <property type="evidence" value="ECO:0007669"/>
    <property type="project" value="InterPro"/>
</dbReference>
<sequence>MKSSFKLLKYTEGKSFSEWKTKLASNLVQKLDGKKKPYPENTLGLLRFIRNLHEHYPEDAESINLMASFPDLFGSVFRFAKERGWNSRPSLKKFFSSAPQI</sequence>
<evidence type="ECO:0000313" key="5">
    <source>
        <dbReference type="Proteomes" id="UP000579812"/>
    </source>
</evidence>
<reference evidence="4 5" key="1">
    <citation type="submission" date="2020-04" db="EMBL/GenBank/DDBJ databases">
        <title>Chromosome-level genome assembly of a cyprinid fish Onychostoma macrolepis by integration of Nanopore Sequencing, Bionano and Hi-C technology.</title>
        <authorList>
            <person name="Wang D."/>
        </authorList>
    </citation>
    <scope>NUCLEOTIDE SEQUENCE [LARGE SCALE GENOMIC DNA]</scope>
    <source>
        <strain evidence="4">SWU-2019</strain>
        <tissue evidence="4">Muscle</tissue>
    </source>
</reference>
<evidence type="ECO:0000313" key="4">
    <source>
        <dbReference type="EMBL" id="KAF4110551.1"/>
    </source>
</evidence>
<keyword evidence="2" id="KW-0067">ATP-binding</keyword>
<dbReference type="InterPro" id="IPR038357">
    <property type="entry name" value="KEN_sf"/>
</dbReference>
<name>A0A7J6CTW2_9TELE</name>
<dbReference type="Pfam" id="PF06479">
    <property type="entry name" value="Ribonuc_2-5A"/>
    <property type="match status" value="1"/>
</dbReference>
<comment type="caution">
    <text evidence="4">The sequence shown here is derived from an EMBL/GenBank/DDBJ whole genome shotgun (WGS) entry which is preliminary data.</text>
</comment>
<dbReference type="InterPro" id="IPR010513">
    <property type="entry name" value="KEN_dom"/>
</dbReference>